<keyword evidence="3 4" id="KW-0560">Oxidoreductase</keyword>
<dbReference type="InterPro" id="IPR036188">
    <property type="entry name" value="FAD/NAD-bd_sf"/>
</dbReference>
<sequence>MRTVTGPTDHVVVVGAGLSGLSAALRLAGAGRQVTVVERDDEPGGRAGVLRRDGYVFDTGPSVLTMPGLVDDAFAAVGETTADWVDLVPVEPGYRARFHDGTELSLFHDQPRMEQHVREVMGGEAAASYRGYVDHVTRLYQLQARHFIDRNMDGPWSVMVPDLARLAAMGGFRRLGPTAARHLPDERLRRAFTFQSLYAGVAPQDALALYGVISYMDVVAGVWFARGGMHALVRGLAGAAEKAGVDFRYGTTVSRVERRGRRALALRTTSGERIEGDAFVLTADLPVARRDLLGAPVRRVVRPTYSPSCWLMLAGSREPYADPDGSPGPLHTIDFGQAWEGTFDELTGGRLMSDPSFLVTAPTRLDPSLAPEGGHTYSVLFPTPHLDGEVDWAREAPAYRDHVLATLDARGWPGFAEAIEVDDVTTPLEWQARGMEKGTPFAMAHTFRQTGPFRPRNLWGENVALAGSGTTPGVGVPMVLVSGRLAAERITGPDPTYRSRVWP</sequence>
<evidence type="ECO:0000256" key="3">
    <source>
        <dbReference type="ARBA" id="ARBA00023002"/>
    </source>
</evidence>
<dbReference type="InterPro" id="IPR002937">
    <property type="entry name" value="Amino_oxidase"/>
</dbReference>
<evidence type="ECO:0000256" key="2">
    <source>
        <dbReference type="ARBA" id="ARBA00022746"/>
    </source>
</evidence>
<dbReference type="PANTHER" id="PTHR43734:SF1">
    <property type="entry name" value="PHYTOENE DESATURASE"/>
    <property type="match status" value="1"/>
</dbReference>
<comment type="caution">
    <text evidence="6">The sequence shown here is derived from an EMBL/GenBank/DDBJ whole genome shotgun (WGS) entry which is preliminary data.</text>
</comment>
<evidence type="ECO:0000256" key="4">
    <source>
        <dbReference type="RuleBase" id="RU362075"/>
    </source>
</evidence>
<evidence type="ECO:0000256" key="1">
    <source>
        <dbReference type="ARBA" id="ARBA00004829"/>
    </source>
</evidence>
<evidence type="ECO:0000259" key="5">
    <source>
        <dbReference type="Pfam" id="PF01593"/>
    </source>
</evidence>
<dbReference type="Pfam" id="PF01593">
    <property type="entry name" value="Amino_oxidase"/>
    <property type="match status" value="1"/>
</dbReference>
<comment type="pathway">
    <text evidence="1 4">Carotenoid biosynthesis.</text>
</comment>
<dbReference type="EMBL" id="BAABKG010000002">
    <property type="protein sequence ID" value="GAA5145278.1"/>
    <property type="molecule type" value="Genomic_DNA"/>
</dbReference>
<name>A0ABP9PFC2_9ACTN</name>
<dbReference type="PANTHER" id="PTHR43734">
    <property type="entry name" value="PHYTOENE DESATURASE"/>
    <property type="match status" value="1"/>
</dbReference>
<reference evidence="7" key="1">
    <citation type="journal article" date="2019" name="Int. J. Syst. Evol. Microbiol.">
        <title>The Global Catalogue of Microorganisms (GCM) 10K type strain sequencing project: providing services to taxonomists for standard genome sequencing and annotation.</title>
        <authorList>
            <consortium name="The Broad Institute Genomics Platform"/>
            <consortium name="The Broad Institute Genome Sequencing Center for Infectious Disease"/>
            <person name="Wu L."/>
            <person name="Ma J."/>
        </authorList>
    </citation>
    <scope>NUCLEOTIDE SEQUENCE [LARGE SCALE GENOMIC DNA]</scope>
    <source>
        <strain evidence="7">JCM 18459</strain>
    </source>
</reference>
<comment type="similarity">
    <text evidence="4">Belongs to the carotenoid/retinoid oxidoreductase family.</text>
</comment>
<keyword evidence="2 4" id="KW-0125">Carotenoid biosynthesis</keyword>
<feature type="domain" description="Amine oxidase" evidence="5">
    <location>
        <begin position="18"/>
        <end position="490"/>
    </location>
</feature>
<protein>
    <submittedName>
        <fullName evidence="6">Phytoene desaturase family protein</fullName>
    </submittedName>
</protein>
<dbReference type="Gene3D" id="3.50.50.60">
    <property type="entry name" value="FAD/NAD(P)-binding domain"/>
    <property type="match status" value="2"/>
</dbReference>
<dbReference type="SUPFAM" id="SSF51905">
    <property type="entry name" value="FAD/NAD(P)-binding domain"/>
    <property type="match status" value="1"/>
</dbReference>
<evidence type="ECO:0000313" key="6">
    <source>
        <dbReference type="EMBL" id="GAA5145278.1"/>
    </source>
</evidence>
<dbReference type="RefSeq" id="WP_345456233.1">
    <property type="nucleotide sequence ID" value="NZ_BAABKG010000002.1"/>
</dbReference>
<gene>
    <name evidence="6" type="primary">crtI_1</name>
    <name evidence="6" type="ORF">GCM10023340_14320</name>
</gene>
<dbReference type="NCBIfam" id="TIGR02734">
    <property type="entry name" value="crtI_fam"/>
    <property type="match status" value="1"/>
</dbReference>
<proteinExistence type="inferred from homology"/>
<evidence type="ECO:0000313" key="7">
    <source>
        <dbReference type="Proteomes" id="UP001500221"/>
    </source>
</evidence>
<dbReference type="InterPro" id="IPR014105">
    <property type="entry name" value="Carotenoid/retinoid_OxRdtase"/>
</dbReference>
<keyword evidence="7" id="KW-1185">Reference proteome</keyword>
<accession>A0ABP9PFC2</accession>
<dbReference type="Proteomes" id="UP001500221">
    <property type="component" value="Unassembled WGS sequence"/>
</dbReference>
<organism evidence="6 7">
    <name type="scientific">Nocardioides marinquilinus</name>
    <dbReference type="NCBI Taxonomy" id="1210400"/>
    <lineage>
        <taxon>Bacteria</taxon>
        <taxon>Bacillati</taxon>
        <taxon>Actinomycetota</taxon>
        <taxon>Actinomycetes</taxon>
        <taxon>Propionibacteriales</taxon>
        <taxon>Nocardioidaceae</taxon>
        <taxon>Nocardioides</taxon>
    </lineage>
</organism>